<name>A0A7J5BCE1_9MICO</name>
<feature type="region of interest" description="Disordered" evidence="2">
    <location>
        <begin position="208"/>
        <end position="227"/>
    </location>
</feature>
<dbReference type="InterPro" id="IPR000086">
    <property type="entry name" value="NUDIX_hydrolase_dom"/>
</dbReference>
<comment type="caution">
    <text evidence="4">The sequence shown here is derived from an EMBL/GenBank/DDBJ whole genome shotgun (WGS) entry which is preliminary data.</text>
</comment>
<dbReference type="PANTHER" id="PTHR11839">
    <property type="entry name" value="UDP/ADP-SUGAR PYROPHOSPHATASE"/>
    <property type="match status" value="1"/>
</dbReference>
<keyword evidence="5" id="KW-1185">Reference proteome</keyword>
<dbReference type="InterPro" id="IPR015797">
    <property type="entry name" value="NUDIX_hydrolase-like_dom_sf"/>
</dbReference>
<dbReference type="GO" id="GO:0019693">
    <property type="term" value="P:ribose phosphate metabolic process"/>
    <property type="evidence" value="ECO:0007669"/>
    <property type="project" value="TreeGrafter"/>
</dbReference>
<protein>
    <submittedName>
        <fullName evidence="4">NUDIX hydrolase</fullName>
    </submittedName>
</protein>
<dbReference type="Gene3D" id="3.90.79.10">
    <property type="entry name" value="Nucleoside Triphosphate Pyrophosphohydrolase"/>
    <property type="match status" value="1"/>
</dbReference>
<evidence type="ECO:0000313" key="4">
    <source>
        <dbReference type="EMBL" id="KAB1643877.1"/>
    </source>
</evidence>
<reference evidence="4 5" key="1">
    <citation type="submission" date="2019-09" db="EMBL/GenBank/DDBJ databases">
        <title>Phylogeny of genus Pseudoclavibacter and closely related genus.</title>
        <authorList>
            <person name="Li Y."/>
        </authorList>
    </citation>
    <scope>NUCLEOTIDE SEQUENCE [LARGE SCALE GENOMIC DNA]</scope>
    <source>
        <strain evidence="4 5">KCTC 13959</strain>
    </source>
</reference>
<dbReference type="Proteomes" id="UP000433493">
    <property type="component" value="Unassembled WGS sequence"/>
</dbReference>
<feature type="domain" description="Nudix hydrolase" evidence="3">
    <location>
        <begin position="53"/>
        <end position="190"/>
    </location>
</feature>
<dbReference type="EMBL" id="WBKB01000002">
    <property type="protein sequence ID" value="KAB1643877.1"/>
    <property type="molecule type" value="Genomic_DNA"/>
</dbReference>
<dbReference type="AlphaFoldDB" id="A0A7J5BCE1"/>
<dbReference type="Pfam" id="PF00293">
    <property type="entry name" value="NUDIX"/>
    <property type="match status" value="1"/>
</dbReference>
<dbReference type="GO" id="GO:0005829">
    <property type="term" value="C:cytosol"/>
    <property type="evidence" value="ECO:0007669"/>
    <property type="project" value="TreeGrafter"/>
</dbReference>
<dbReference type="CDD" id="cd24158">
    <property type="entry name" value="NUDIX_ADPRase_Rv1700"/>
    <property type="match status" value="1"/>
</dbReference>
<dbReference type="PROSITE" id="PS51462">
    <property type="entry name" value="NUDIX"/>
    <property type="match status" value="1"/>
</dbReference>
<organism evidence="4 5">
    <name type="scientific">Gulosibacter chungangensis</name>
    <dbReference type="NCBI Taxonomy" id="979746"/>
    <lineage>
        <taxon>Bacteria</taxon>
        <taxon>Bacillati</taxon>
        <taxon>Actinomycetota</taxon>
        <taxon>Actinomycetes</taxon>
        <taxon>Micrococcales</taxon>
        <taxon>Microbacteriaceae</taxon>
        <taxon>Gulosibacter</taxon>
    </lineage>
</organism>
<dbReference type="SUPFAM" id="SSF55811">
    <property type="entry name" value="Nudix"/>
    <property type="match status" value="1"/>
</dbReference>
<proteinExistence type="predicted"/>
<accession>A0A7J5BCE1</accession>
<sequence length="227" mass="25287">MSVSESSSAPEFRDVPETHEILESTTPYRGWVWNLRSETLRYGDNDIQREFVDHTGAVQIIALDENDRVLFIRQYRHPVRARTWEIPGGLLDAPGESALAAAKRELAEEADYAAANWSVLVDFWTTPGGSSESIRVYLATGLTPTSEAFVREHEEADIEIAWVTLDDAVAAILRGDLHNPAVCVGILAANESRRQNWQTLRDAEAEWSTRPDFPAVTPRALDGGKRA</sequence>
<evidence type="ECO:0000259" key="3">
    <source>
        <dbReference type="PROSITE" id="PS51462"/>
    </source>
</evidence>
<gene>
    <name evidence="4" type="ORF">F8O05_03475</name>
</gene>
<dbReference type="PANTHER" id="PTHR11839:SF31">
    <property type="entry name" value="ADP-RIBOSE PYROPHOSPHATASE"/>
    <property type="match status" value="1"/>
</dbReference>
<evidence type="ECO:0000256" key="2">
    <source>
        <dbReference type="SAM" id="MobiDB-lite"/>
    </source>
</evidence>
<evidence type="ECO:0000256" key="1">
    <source>
        <dbReference type="ARBA" id="ARBA00022801"/>
    </source>
</evidence>
<dbReference type="GO" id="GO:0006753">
    <property type="term" value="P:nucleoside phosphate metabolic process"/>
    <property type="evidence" value="ECO:0007669"/>
    <property type="project" value="TreeGrafter"/>
</dbReference>
<dbReference type="OrthoDB" id="9806150at2"/>
<dbReference type="GO" id="GO:0016787">
    <property type="term" value="F:hydrolase activity"/>
    <property type="evidence" value="ECO:0007669"/>
    <property type="project" value="UniProtKB-KW"/>
</dbReference>
<keyword evidence="1 4" id="KW-0378">Hydrolase</keyword>
<evidence type="ECO:0000313" key="5">
    <source>
        <dbReference type="Proteomes" id="UP000433493"/>
    </source>
</evidence>
<dbReference type="RefSeq" id="WP_158051381.1">
    <property type="nucleotide sequence ID" value="NZ_WBKB01000002.1"/>
</dbReference>